<feature type="compositionally biased region" description="Low complexity" evidence="1">
    <location>
        <begin position="501"/>
        <end position="519"/>
    </location>
</feature>
<dbReference type="InterPro" id="IPR008947">
    <property type="entry name" value="PLipase_C/P1_nuclease_dom_sf"/>
</dbReference>
<dbReference type="GO" id="GO:0016788">
    <property type="term" value="F:hydrolase activity, acting on ester bonds"/>
    <property type="evidence" value="ECO:0007669"/>
    <property type="project" value="InterPro"/>
</dbReference>
<organism evidence="2 3">
    <name type="scientific">Candidatus Magasanikbacteria bacterium GW2011_GWC2_41_17</name>
    <dbReference type="NCBI Taxonomy" id="1619048"/>
    <lineage>
        <taxon>Bacteria</taxon>
        <taxon>Candidatus Magasanikiibacteriota</taxon>
    </lineage>
</organism>
<accession>A0A0G0V8Q9</accession>
<reference evidence="2 3" key="1">
    <citation type="journal article" date="2015" name="Nature">
        <title>rRNA introns, odd ribosomes, and small enigmatic genomes across a large radiation of phyla.</title>
        <authorList>
            <person name="Brown C.T."/>
            <person name="Hug L.A."/>
            <person name="Thomas B.C."/>
            <person name="Sharon I."/>
            <person name="Castelle C.J."/>
            <person name="Singh A."/>
            <person name="Wilkins M.J."/>
            <person name="Williams K.H."/>
            <person name="Banfield J.F."/>
        </authorList>
    </citation>
    <scope>NUCLEOTIDE SEQUENCE [LARGE SCALE GENOMIC DNA]</scope>
</reference>
<comment type="caution">
    <text evidence="2">The sequence shown here is derived from an EMBL/GenBank/DDBJ whole genome shotgun (WGS) entry which is preliminary data.</text>
</comment>
<dbReference type="AlphaFoldDB" id="A0A0G0V8Q9"/>
<gene>
    <name evidence="2" type="ORF">UU49_C0031G0005</name>
</gene>
<feature type="compositionally biased region" description="Low complexity" evidence="1">
    <location>
        <begin position="475"/>
        <end position="494"/>
    </location>
</feature>
<dbReference type="STRING" id="1619048.UU49_C0031G0005"/>
<evidence type="ECO:0000313" key="2">
    <source>
        <dbReference type="EMBL" id="KKR97423.1"/>
    </source>
</evidence>
<dbReference type="Gene3D" id="1.10.575.10">
    <property type="entry name" value="P1 Nuclease"/>
    <property type="match status" value="1"/>
</dbReference>
<feature type="region of interest" description="Disordered" evidence="1">
    <location>
        <begin position="452"/>
        <end position="541"/>
    </location>
</feature>
<evidence type="ECO:0000256" key="1">
    <source>
        <dbReference type="SAM" id="MobiDB-lite"/>
    </source>
</evidence>
<sequence length="551" mass="61146">MKRIIKKFVFILVVLISSVLLVNRVFVYDTNIAHPGLTKLAAELYNQQGGQLNSQEIKWLMQGAIEEDTPFRWMNHFYDPIHIVGLKSSYDTAKKWAENASNQASYAKGDQTWQRAIYYWQTGNKEKSLIALGHILHLLEDMTVPAHTRDDAHPEGDPYEVWVKNNFKAINGEWIYFNKLEKYFDYLANYSNNNFYSEDTIESKKFTLLNIDGFDAKEVNNGFVRKYFFGNNIVKKYLFWVDVKPLWLGGNTIKESVDDNLILSNHYSLLAPKAIGAGAGVIKLFFEETQKQQTYAKPFWQINPLGIAQGETVGTAENLAQIYQNTSIQLGNLWNAGKKLLWNVGDAQITYDFFTELFATNIVLAQELKNLQQTGQNLVAVPIKIAQETGESIVETMVDFSFRQPAEAQNDKNEIALPAARNDIGDIASVKAFNNDSGNNLLSGFVTTPSLPAVRDSSAMPQNDKKVTDGYVNQGSVSYSGGGSSWSSTAPASGVPGGSGSNASPSSAVSAVEDSSAAPQDDSGEQAEPPAPPLDTTPPLFHLHPFRLSFY</sequence>
<dbReference type="SUPFAM" id="SSF48537">
    <property type="entry name" value="Phospholipase C/P1 nuclease"/>
    <property type="match status" value="1"/>
</dbReference>
<protein>
    <recommendedName>
        <fullName evidence="4">Phospholipase C</fullName>
    </recommendedName>
</protein>
<proteinExistence type="predicted"/>
<dbReference type="Proteomes" id="UP000034108">
    <property type="component" value="Unassembled WGS sequence"/>
</dbReference>
<name>A0A0G0V8Q9_9BACT</name>
<evidence type="ECO:0008006" key="4">
    <source>
        <dbReference type="Google" id="ProtNLM"/>
    </source>
</evidence>
<evidence type="ECO:0000313" key="3">
    <source>
        <dbReference type="Proteomes" id="UP000034108"/>
    </source>
</evidence>
<dbReference type="EMBL" id="LCAV01000031">
    <property type="protein sequence ID" value="KKR97423.1"/>
    <property type="molecule type" value="Genomic_DNA"/>
</dbReference>